<keyword evidence="1" id="KW-1133">Transmembrane helix</keyword>
<feature type="transmembrane region" description="Helical" evidence="1">
    <location>
        <begin position="134"/>
        <end position="161"/>
    </location>
</feature>
<dbReference type="Proteomes" id="UP001175271">
    <property type="component" value="Unassembled WGS sequence"/>
</dbReference>
<evidence type="ECO:0000313" key="3">
    <source>
        <dbReference type="Proteomes" id="UP001175271"/>
    </source>
</evidence>
<feature type="transmembrane region" description="Helical" evidence="1">
    <location>
        <begin position="23"/>
        <end position="40"/>
    </location>
</feature>
<sequence length="244" mass="28215">MESFDLSKTKAVFSDHRESKQSCNHLLCLYALGTVLSLFMNPNRGTVLSNYMWFPDGSQRVYIDSLYSVKCLYHLFFAVVALQTQMLAICLFGYLRIKLHSCMKKIWYLLVLLFCVCIYISLPDDNATEKERETWNMVVTYCSGVLAQTMPMLLLLGAMVLEDLFPTSQKKELQIYGELIRGIRRQDEKQSETGFFLLTFQTRQEVSALIDKEQLLSSNGIRVQDADMHWTRREPRSFLLALNG</sequence>
<name>A0AA39LPI1_9BILA</name>
<reference evidence="2" key="1">
    <citation type="submission" date="2023-06" db="EMBL/GenBank/DDBJ databases">
        <title>Genomic analysis of the entomopathogenic nematode Steinernema hermaphroditum.</title>
        <authorList>
            <person name="Schwarz E.M."/>
            <person name="Heppert J.K."/>
            <person name="Baniya A."/>
            <person name="Schwartz H.T."/>
            <person name="Tan C.-H."/>
            <person name="Antoshechkin I."/>
            <person name="Sternberg P.W."/>
            <person name="Goodrich-Blair H."/>
            <person name="Dillman A.R."/>
        </authorList>
    </citation>
    <scope>NUCLEOTIDE SEQUENCE</scope>
    <source>
        <strain evidence="2">PS9179</strain>
        <tissue evidence="2">Whole animal</tissue>
    </source>
</reference>
<keyword evidence="1" id="KW-0472">Membrane</keyword>
<gene>
    <name evidence="2" type="ORF">QR680_017901</name>
</gene>
<dbReference type="AlphaFoldDB" id="A0AA39LPI1"/>
<comment type="caution">
    <text evidence="2">The sequence shown here is derived from an EMBL/GenBank/DDBJ whole genome shotgun (WGS) entry which is preliminary data.</text>
</comment>
<feature type="transmembrane region" description="Helical" evidence="1">
    <location>
        <begin position="72"/>
        <end position="94"/>
    </location>
</feature>
<keyword evidence="3" id="KW-1185">Reference proteome</keyword>
<keyword evidence="1" id="KW-0812">Transmembrane</keyword>
<evidence type="ECO:0000256" key="1">
    <source>
        <dbReference type="SAM" id="Phobius"/>
    </source>
</evidence>
<feature type="transmembrane region" description="Helical" evidence="1">
    <location>
        <begin position="106"/>
        <end position="122"/>
    </location>
</feature>
<organism evidence="2 3">
    <name type="scientific">Steinernema hermaphroditum</name>
    <dbReference type="NCBI Taxonomy" id="289476"/>
    <lineage>
        <taxon>Eukaryota</taxon>
        <taxon>Metazoa</taxon>
        <taxon>Ecdysozoa</taxon>
        <taxon>Nematoda</taxon>
        <taxon>Chromadorea</taxon>
        <taxon>Rhabditida</taxon>
        <taxon>Tylenchina</taxon>
        <taxon>Panagrolaimomorpha</taxon>
        <taxon>Strongyloidoidea</taxon>
        <taxon>Steinernematidae</taxon>
        <taxon>Steinernema</taxon>
    </lineage>
</organism>
<dbReference type="EMBL" id="JAUCMV010000004">
    <property type="protein sequence ID" value="KAK0405286.1"/>
    <property type="molecule type" value="Genomic_DNA"/>
</dbReference>
<proteinExistence type="predicted"/>
<evidence type="ECO:0000313" key="2">
    <source>
        <dbReference type="EMBL" id="KAK0405286.1"/>
    </source>
</evidence>
<accession>A0AA39LPI1</accession>
<protein>
    <submittedName>
        <fullName evidence="2">Uncharacterized protein</fullName>
    </submittedName>
</protein>